<evidence type="ECO:0000313" key="2">
    <source>
        <dbReference type="EMBL" id="ESU36439.1"/>
    </source>
</evidence>
<feature type="region of interest" description="Disordered" evidence="1">
    <location>
        <begin position="1"/>
        <end position="21"/>
    </location>
</feature>
<dbReference type="VEuPathDB" id="GiardiaDB:DHA2_151944"/>
<organism evidence="2 3">
    <name type="scientific">Giardia intestinalis</name>
    <name type="common">Giardia lamblia</name>
    <dbReference type="NCBI Taxonomy" id="5741"/>
    <lineage>
        <taxon>Eukaryota</taxon>
        <taxon>Metamonada</taxon>
        <taxon>Diplomonadida</taxon>
        <taxon>Hexamitidae</taxon>
        <taxon>Giardiinae</taxon>
        <taxon>Giardia</taxon>
    </lineage>
</organism>
<comment type="caution">
    <text evidence="2">The sequence shown here is derived from an EMBL/GenBank/DDBJ whole genome shotgun (WGS) entry which is preliminary data.</text>
</comment>
<proteinExistence type="predicted"/>
<dbReference type="Proteomes" id="UP000018320">
    <property type="component" value="Unassembled WGS sequence"/>
</dbReference>
<feature type="non-terminal residue" evidence="2">
    <location>
        <position position="1"/>
    </location>
</feature>
<gene>
    <name evidence="2" type="ORF">DHA2_151944</name>
</gene>
<dbReference type="AlphaFoldDB" id="V6TCK5"/>
<evidence type="ECO:0000256" key="1">
    <source>
        <dbReference type="SAM" id="MobiDB-lite"/>
    </source>
</evidence>
<accession>V6TCK5</accession>
<reference evidence="2 3" key="2">
    <citation type="journal article" date="2013" name="Genome Biol. Evol.">
        <title>Genome sequencing of Giardia lamblia genotypes A2 and B isolates (DH and GS) and comparative analysis with the genomes of genotypes A1 and E (WB and Pig).</title>
        <authorList>
            <person name="Adam R.D."/>
            <person name="Dahlstrom E.W."/>
            <person name="Martens C.A."/>
            <person name="Bruno D.P."/>
            <person name="Barbian K.D."/>
            <person name="Ricklefs S.M."/>
            <person name="Hernandez M.M."/>
            <person name="Narla N.P."/>
            <person name="Patel R.B."/>
            <person name="Porcella S.F."/>
            <person name="Nash T.E."/>
        </authorList>
    </citation>
    <scope>NUCLEOTIDE SEQUENCE [LARGE SCALE GENOMIC DNA]</scope>
    <source>
        <strain evidence="2 3">DH</strain>
    </source>
</reference>
<reference evidence="3" key="1">
    <citation type="submission" date="2012-02" db="EMBL/GenBank/DDBJ databases">
        <title>Genome sequencing of Giardia lamblia Genotypes A2 and B isolates (DH and GS) and comparative analysis with the genomes of Genotypes A1 and E (WB and Pig).</title>
        <authorList>
            <person name="Adam R."/>
            <person name="Dahlstrom E."/>
            <person name="Martens C."/>
            <person name="Bruno D."/>
            <person name="Barbian K."/>
            <person name="Porcella S.F."/>
            <person name="Nash T."/>
        </authorList>
    </citation>
    <scope>NUCLEOTIDE SEQUENCE</scope>
    <source>
        <strain evidence="3">DH</strain>
    </source>
</reference>
<protein>
    <submittedName>
        <fullName evidence="2">Posterior sex combs (Psc) protein</fullName>
    </submittedName>
</protein>
<evidence type="ECO:0000313" key="3">
    <source>
        <dbReference type="Proteomes" id="UP000018320"/>
    </source>
</evidence>
<dbReference type="EMBL" id="AHGT01000047">
    <property type="protein sequence ID" value="ESU36439.1"/>
    <property type="molecule type" value="Genomic_DNA"/>
</dbReference>
<name>V6TCK5_GIAIN</name>
<sequence>VSNFSQCSIVSGNRSGSSLIEQGSSPLHCWRPGYLITTFFLPSLCFRNLVMPGKKPDSL</sequence>